<evidence type="ECO:0000256" key="6">
    <source>
        <dbReference type="ARBA" id="ARBA00022833"/>
    </source>
</evidence>
<keyword evidence="8" id="KW-0456">Lyase</keyword>
<evidence type="ECO:0000256" key="2">
    <source>
        <dbReference type="ARBA" id="ARBA00005126"/>
    </source>
</evidence>
<dbReference type="Proteomes" id="UP000078348">
    <property type="component" value="Unassembled WGS sequence"/>
</dbReference>
<dbReference type="EC" id="4.2.3.12" evidence="4"/>
<reference evidence="9 10" key="1">
    <citation type="submission" date="2016-05" db="EMBL/GenBank/DDBJ databases">
        <title>Nuclear genome of Blastocystis sp. subtype 1 NandII.</title>
        <authorList>
            <person name="Gentekaki E."/>
            <person name="Curtis B."/>
            <person name="Stairs C."/>
            <person name="Eme L."/>
            <person name="Herman E."/>
            <person name="Klimes V."/>
            <person name="Arias M.C."/>
            <person name="Elias M."/>
            <person name="Hilliou F."/>
            <person name="Klute M."/>
            <person name="Malik S.-B."/>
            <person name="Pightling A."/>
            <person name="Rachubinski R."/>
            <person name="Salas D."/>
            <person name="Schlacht A."/>
            <person name="Suga H."/>
            <person name="Archibald J."/>
            <person name="Ball S.G."/>
            <person name="Clark G."/>
            <person name="Dacks J."/>
            <person name="Van Der Giezen M."/>
            <person name="Tsaousis A."/>
            <person name="Roger A."/>
        </authorList>
    </citation>
    <scope>NUCLEOTIDE SEQUENCE [LARGE SCALE GENOMIC DNA]</scope>
    <source>
        <strain evidence="10">ATCC 50177 / NandII</strain>
    </source>
</reference>
<keyword evidence="7" id="KW-0783">Tetrahydrobiopterin biosynthesis</keyword>
<dbReference type="EMBL" id="LXWW01000040">
    <property type="protein sequence ID" value="OAO17233.1"/>
    <property type="molecule type" value="Genomic_DNA"/>
</dbReference>
<protein>
    <recommendedName>
        <fullName evidence="4">6-pyruvoyltetrahydropterin synthase</fullName>
        <ecNumber evidence="4">4.2.3.12</ecNumber>
    </recommendedName>
</protein>
<dbReference type="UniPathway" id="UPA00849">
    <property type="reaction ID" value="UER00819"/>
</dbReference>
<dbReference type="PANTHER" id="PTHR12589:SF7">
    <property type="entry name" value="6-PYRUVOYL TETRAHYDROBIOPTERIN SYNTHASE"/>
    <property type="match status" value="1"/>
</dbReference>
<dbReference type="PANTHER" id="PTHR12589">
    <property type="entry name" value="PYRUVOYL TETRAHYDROBIOPTERIN SYNTHASE"/>
    <property type="match status" value="1"/>
</dbReference>
<dbReference type="GO" id="GO:0046872">
    <property type="term" value="F:metal ion binding"/>
    <property type="evidence" value="ECO:0007669"/>
    <property type="project" value="UniProtKB-KW"/>
</dbReference>
<dbReference type="GO" id="GO:0006729">
    <property type="term" value="P:tetrahydrobiopterin biosynthetic process"/>
    <property type="evidence" value="ECO:0007669"/>
    <property type="project" value="UniProtKB-UniPathway"/>
</dbReference>
<evidence type="ECO:0000256" key="8">
    <source>
        <dbReference type="ARBA" id="ARBA00023239"/>
    </source>
</evidence>
<dbReference type="OrthoDB" id="14045at2759"/>
<organism evidence="9 10">
    <name type="scientific">Blastocystis sp. subtype 1 (strain ATCC 50177 / NandII)</name>
    <dbReference type="NCBI Taxonomy" id="478820"/>
    <lineage>
        <taxon>Eukaryota</taxon>
        <taxon>Sar</taxon>
        <taxon>Stramenopiles</taxon>
        <taxon>Bigyra</taxon>
        <taxon>Opalozoa</taxon>
        <taxon>Opalinata</taxon>
        <taxon>Blastocystidae</taxon>
        <taxon>Blastocystis</taxon>
    </lineage>
</organism>
<name>A0A196SJL6_BLAHN</name>
<accession>A0A196SJL6</accession>
<proteinExistence type="inferred from homology"/>
<dbReference type="AlphaFoldDB" id="A0A196SJL6"/>
<comment type="similarity">
    <text evidence="3">Belongs to the PTPS family.</text>
</comment>
<comment type="cofactor">
    <cofactor evidence="1">
        <name>Zn(2+)</name>
        <dbReference type="ChEBI" id="CHEBI:29105"/>
    </cofactor>
</comment>
<evidence type="ECO:0000256" key="7">
    <source>
        <dbReference type="ARBA" id="ARBA00023007"/>
    </source>
</evidence>
<dbReference type="InterPro" id="IPR038418">
    <property type="entry name" value="6-PTP_synth/QueD_sf"/>
</dbReference>
<evidence type="ECO:0000313" key="9">
    <source>
        <dbReference type="EMBL" id="OAO17233.1"/>
    </source>
</evidence>
<keyword evidence="5" id="KW-0479">Metal-binding</keyword>
<dbReference type="Gene3D" id="3.30.479.10">
    <property type="entry name" value="6-pyruvoyl tetrahydropterin synthase/QueD"/>
    <property type="match status" value="1"/>
</dbReference>
<dbReference type="InterPro" id="IPR007115">
    <property type="entry name" value="6-PTP_synth/QueD"/>
</dbReference>
<dbReference type="GO" id="GO:0003874">
    <property type="term" value="F:6-pyruvoyltetrahydropterin synthase activity"/>
    <property type="evidence" value="ECO:0007669"/>
    <property type="project" value="UniProtKB-EC"/>
</dbReference>
<evidence type="ECO:0000256" key="3">
    <source>
        <dbReference type="ARBA" id="ARBA00009164"/>
    </source>
</evidence>
<keyword evidence="6" id="KW-0862">Zinc</keyword>
<comment type="caution">
    <text evidence="9">The sequence shown here is derived from an EMBL/GenBank/DDBJ whole genome shotgun (WGS) entry which is preliminary data.</text>
</comment>
<evidence type="ECO:0000313" key="10">
    <source>
        <dbReference type="Proteomes" id="UP000078348"/>
    </source>
</evidence>
<sequence>MDSLLASLFASASEEAAALGFSLRFCSSSGKYLRRHLFNAYSEPKSRAPALIPITTACQMGMLLRISIMLTMVPTCEEKCAFSSFPFLSAMEIHTETRGDIKLFHLFLNKQDFKFSSGHFIAYKGFREPLHGHNYHVTVAMKGQLNADGFVMDFGDYTRAECKKLNQHFLLPMKSDVLTITEKGANMEVITEDGCFFSFPKSDCCCLPLVHSSAEELARYIAGELIESITKEVLKERGIYELTIGVSEIEGQEAKQSLFHSIIHRYTTSIHYD</sequence>
<evidence type="ECO:0000256" key="1">
    <source>
        <dbReference type="ARBA" id="ARBA00001947"/>
    </source>
</evidence>
<evidence type="ECO:0000256" key="4">
    <source>
        <dbReference type="ARBA" id="ARBA00013100"/>
    </source>
</evidence>
<dbReference type="SUPFAM" id="SSF55620">
    <property type="entry name" value="Tetrahydrobiopterin biosynthesis enzymes-like"/>
    <property type="match status" value="1"/>
</dbReference>
<dbReference type="Pfam" id="PF01242">
    <property type="entry name" value="PTPS"/>
    <property type="match status" value="1"/>
</dbReference>
<gene>
    <name evidence="9" type="ORF">AV274_1038</name>
</gene>
<keyword evidence="10" id="KW-1185">Reference proteome</keyword>
<evidence type="ECO:0000256" key="5">
    <source>
        <dbReference type="ARBA" id="ARBA00022723"/>
    </source>
</evidence>
<comment type="pathway">
    <text evidence="2">Cofactor biosynthesis; tetrahydrobiopterin biosynthesis; tetrahydrobiopterin from 7,8-dihydroneopterin triphosphate: step 1/3.</text>
</comment>